<dbReference type="InterPro" id="IPR016035">
    <property type="entry name" value="Acyl_Trfase/lysoPLipase"/>
</dbReference>
<gene>
    <name evidence="5" type="ORF">GCM10022277_10080</name>
</gene>
<dbReference type="EMBL" id="BAABBN010000004">
    <property type="protein sequence ID" value="GAA3917148.1"/>
    <property type="molecule type" value="Genomic_DNA"/>
</dbReference>
<evidence type="ECO:0000256" key="4">
    <source>
        <dbReference type="ARBA" id="ARBA00048462"/>
    </source>
</evidence>
<dbReference type="Gene3D" id="3.40.366.10">
    <property type="entry name" value="Malonyl-Coenzyme A Acyl Carrier Protein, domain 2"/>
    <property type="match status" value="1"/>
</dbReference>
<sequence>MKKRALVVCPGRGTYNKEELGYLSRHHQDKTEQLAFIEQYRQTVNQPSVHELDGKDRYSFKLHTLGEHASALIYACAYADFMSINQDEYEIVAITGNSMGWYIALSVAQALSPQDSITLIDTMGSMMKNGLIGSQLIYPAVGADWKIITDKKTELFTIVEEINQRAAHALYLSIDLGGYLVVAGNETGLSAFEQSVPNIDDRFPMRLYNHGAFHTPLMSQISDVGKDKLTTLDFNRPLTPLIDGRGHIWTPYSTNPQQLFDYTLGHQVTEPYYFNRAIEVGLKEFSPETIIVLGPGSSLGSSVAHSLINIGWQGISNKAEFVERQKRDPFVISMGMEAQRRFASFS</sequence>
<keyword evidence="2" id="KW-0808">Transferase</keyword>
<dbReference type="InterPro" id="IPR001227">
    <property type="entry name" value="Ac_transferase_dom_sf"/>
</dbReference>
<dbReference type="SUPFAM" id="SSF52151">
    <property type="entry name" value="FabD/lysophospholipase-like"/>
    <property type="match status" value="1"/>
</dbReference>
<evidence type="ECO:0000256" key="2">
    <source>
        <dbReference type="ARBA" id="ARBA00022679"/>
    </source>
</evidence>
<protein>
    <recommendedName>
        <fullName evidence="1">[acyl-carrier-protein] S-malonyltransferase</fullName>
        <ecNumber evidence="1">2.3.1.39</ecNumber>
    </recommendedName>
</protein>
<comment type="catalytic activity">
    <reaction evidence="4">
        <text>holo-[ACP] + malonyl-CoA = malonyl-[ACP] + CoA</text>
        <dbReference type="Rhea" id="RHEA:41792"/>
        <dbReference type="Rhea" id="RHEA-COMP:9623"/>
        <dbReference type="Rhea" id="RHEA-COMP:9685"/>
        <dbReference type="ChEBI" id="CHEBI:57287"/>
        <dbReference type="ChEBI" id="CHEBI:57384"/>
        <dbReference type="ChEBI" id="CHEBI:64479"/>
        <dbReference type="ChEBI" id="CHEBI:78449"/>
        <dbReference type="EC" id="2.3.1.39"/>
    </reaction>
</comment>
<dbReference type="RefSeq" id="WP_344796116.1">
    <property type="nucleotide sequence ID" value="NZ_BAABBN010000004.1"/>
</dbReference>
<evidence type="ECO:0000313" key="6">
    <source>
        <dbReference type="Proteomes" id="UP001501565"/>
    </source>
</evidence>
<dbReference type="Proteomes" id="UP001501565">
    <property type="component" value="Unassembled WGS sequence"/>
</dbReference>
<accession>A0ABP7M7W8</accession>
<keyword evidence="6" id="KW-1185">Reference proteome</keyword>
<name>A0ABP7M7W8_9GAMM</name>
<comment type="caution">
    <text evidence="5">The sequence shown here is derived from an EMBL/GenBank/DDBJ whole genome shotgun (WGS) entry which is preliminary data.</text>
</comment>
<dbReference type="PANTHER" id="PTHR42681:SF1">
    <property type="entry name" value="MALONYL-COA-ACYL CARRIER PROTEIN TRANSACYLASE, MITOCHONDRIAL"/>
    <property type="match status" value="1"/>
</dbReference>
<reference evidence="6" key="1">
    <citation type="journal article" date="2019" name="Int. J. Syst. Evol. Microbiol.">
        <title>The Global Catalogue of Microorganisms (GCM) 10K type strain sequencing project: providing services to taxonomists for standard genome sequencing and annotation.</title>
        <authorList>
            <consortium name="The Broad Institute Genomics Platform"/>
            <consortium name="The Broad Institute Genome Sequencing Center for Infectious Disease"/>
            <person name="Wu L."/>
            <person name="Ma J."/>
        </authorList>
    </citation>
    <scope>NUCLEOTIDE SEQUENCE [LARGE SCALE GENOMIC DNA]</scope>
    <source>
        <strain evidence="6">JCM 17551</strain>
    </source>
</reference>
<evidence type="ECO:0000313" key="5">
    <source>
        <dbReference type="EMBL" id="GAA3917148.1"/>
    </source>
</evidence>
<evidence type="ECO:0000256" key="1">
    <source>
        <dbReference type="ARBA" id="ARBA00013258"/>
    </source>
</evidence>
<dbReference type="InterPro" id="IPR050858">
    <property type="entry name" value="Mal-CoA-ACP_Trans/PKS_FabD"/>
</dbReference>
<keyword evidence="3" id="KW-0012">Acyltransferase</keyword>
<dbReference type="Gene3D" id="3.30.70.250">
    <property type="entry name" value="Malonyl-CoA ACP transacylase, ACP-binding"/>
    <property type="match status" value="1"/>
</dbReference>
<dbReference type="PANTHER" id="PTHR42681">
    <property type="entry name" value="MALONYL-COA-ACYL CARRIER PROTEIN TRANSACYLASE, MITOCHONDRIAL"/>
    <property type="match status" value="1"/>
</dbReference>
<proteinExistence type="predicted"/>
<evidence type="ECO:0000256" key="3">
    <source>
        <dbReference type="ARBA" id="ARBA00023315"/>
    </source>
</evidence>
<organism evidence="5 6">
    <name type="scientific">Litoribacillus peritrichatus</name>
    <dbReference type="NCBI Taxonomy" id="718191"/>
    <lineage>
        <taxon>Bacteria</taxon>
        <taxon>Pseudomonadati</taxon>
        <taxon>Pseudomonadota</taxon>
        <taxon>Gammaproteobacteria</taxon>
        <taxon>Oceanospirillales</taxon>
        <taxon>Oceanospirillaceae</taxon>
        <taxon>Litoribacillus</taxon>
    </lineage>
</organism>
<dbReference type="EC" id="2.3.1.39" evidence="1"/>